<dbReference type="RefSeq" id="WP_420906509.1">
    <property type="nucleotide sequence ID" value="NZ_BAAFGK010000005.1"/>
</dbReference>
<evidence type="ECO:0000313" key="6">
    <source>
        <dbReference type="Proteomes" id="UP001628193"/>
    </source>
</evidence>
<keyword evidence="6" id="KW-1185">Reference proteome</keyword>
<comment type="caution">
    <text evidence="5">The sequence shown here is derived from an EMBL/GenBank/DDBJ whole genome shotgun (WGS) entry which is preliminary data.</text>
</comment>
<keyword evidence="2 5" id="KW-0032">Aminotransferase</keyword>
<dbReference type="GO" id="GO:0010285">
    <property type="term" value="F:L,L-diaminopimelate aminotransferase activity"/>
    <property type="evidence" value="ECO:0007669"/>
    <property type="project" value="UniProtKB-EC"/>
</dbReference>
<protein>
    <submittedName>
        <fullName evidence="5">N-succinyldiaminopimelate aminotransferase</fullName>
        <ecNumber evidence="5">2.6.1.83</ecNumber>
    </submittedName>
</protein>
<proteinExistence type="predicted"/>
<dbReference type="PANTHER" id="PTHR42832:SF3">
    <property type="entry name" value="L-GLUTAMINE--4-(METHYLSULFANYL)-2-OXOBUTANOATE AMINOTRANSFERASE"/>
    <property type="match status" value="1"/>
</dbReference>
<evidence type="ECO:0000256" key="3">
    <source>
        <dbReference type="ARBA" id="ARBA00022679"/>
    </source>
</evidence>
<dbReference type="CDD" id="cd00609">
    <property type="entry name" value="AAT_like"/>
    <property type="match status" value="1"/>
</dbReference>
<dbReference type="InterPro" id="IPR019878">
    <property type="entry name" value="DapC_beta/gammaproteobac"/>
</dbReference>
<feature type="domain" description="Aminotransferase class I/classII large" evidence="4">
    <location>
        <begin position="32"/>
        <end position="400"/>
    </location>
</feature>
<dbReference type="InterPro" id="IPR015421">
    <property type="entry name" value="PyrdxlP-dep_Trfase_major"/>
</dbReference>
<dbReference type="Gene3D" id="3.90.1150.10">
    <property type="entry name" value="Aspartate Aminotransferase, domain 1"/>
    <property type="match status" value="1"/>
</dbReference>
<dbReference type="Pfam" id="PF00155">
    <property type="entry name" value="Aminotran_1_2"/>
    <property type="match status" value="1"/>
</dbReference>
<reference evidence="5 6" key="1">
    <citation type="submission" date="2024-09" db="EMBL/GenBank/DDBJ databases">
        <title>Draft genome sequence of Candidatus Magnetaquicoccaceae bacterium FCR-1.</title>
        <authorList>
            <person name="Shimoshige H."/>
            <person name="Shimamura S."/>
            <person name="Taoka A."/>
            <person name="Kobayashi H."/>
            <person name="Maekawa T."/>
        </authorList>
    </citation>
    <scope>NUCLEOTIDE SEQUENCE [LARGE SCALE GENOMIC DNA]</scope>
    <source>
        <strain evidence="5 6">FCR-1</strain>
    </source>
</reference>
<comment type="cofactor">
    <cofactor evidence="1">
        <name>pyridoxal 5'-phosphate</name>
        <dbReference type="ChEBI" id="CHEBI:597326"/>
    </cofactor>
</comment>
<dbReference type="NCBIfam" id="TIGR03538">
    <property type="entry name" value="DapC_gpp"/>
    <property type="match status" value="1"/>
</dbReference>
<evidence type="ECO:0000256" key="2">
    <source>
        <dbReference type="ARBA" id="ARBA00022576"/>
    </source>
</evidence>
<evidence type="ECO:0000313" key="5">
    <source>
        <dbReference type="EMBL" id="GAB0058785.1"/>
    </source>
</evidence>
<evidence type="ECO:0000259" key="4">
    <source>
        <dbReference type="Pfam" id="PF00155"/>
    </source>
</evidence>
<dbReference type="Gene3D" id="3.40.640.10">
    <property type="entry name" value="Type I PLP-dependent aspartate aminotransferase-like (Major domain)"/>
    <property type="match status" value="1"/>
</dbReference>
<organism evidence="5 6">
    <name type="scientific">Candidatus Magnetaquiglobus chichijimensis</name>
    <dbReference type="NCBI Taxonomy" id="3141448"/>
    <lineage>
        <taxon>Bacteria</taxon>
        <taxon>Pseudomonadati</taxon>
        <taxon>Pseudomonadota</taxon>
        <taxon>Magnetococcia</taxon>
        <taxon>Magnetococcales</taxon>
        <taxon>Candidatus Magnetaquicoccaceae</taxon>
        <taxon>Candidatus Magnetaquiglobus</taxon>
    </lineage>
</organism>
<keyword evidence="3 5" id="KW-0808">Transferase</keyword>
<accession>A0ABQ0CD26</accession>
<dbReference type="InterPro" id="IPR015422">
    <property type="entry name" value="PyrdxlP-dep_Trfase_small"/>
</dbReference>
<name>A0ABQ0CD26_9PROT</name>
<dbReference type="PANTHER" id="PTHR42832">
    <property type="entry name" value="AMINO ACID AMINOTRANSFERASE"/>
    <property type="match status" value="1"/>
</dbReference>
<dbReference type="Proteomes" id="UP001628193">
    <property type="component" value="Unassembled WGS sequence"/>
</dbReference>
<dbReference type="InterPro" id="IPR050881">
    <property type="entry name" value="LL-DAP_aminotransferase"/>
</dbReference>
<evidence type="ECO:0000256" key="1">
    <source>
        <dbReference type="ARBA" id="ARBA00001933"/>
    </source>
</evidence>
<dbReference type="InterPro" id="IPR015424">
    <property type="entry name" value="PyrdxlP-dep_Trfase"/>
</dbReference>
<dbReference type="EMBL" id="BAAFGK010000005">
    <property type="protein sequence ID" value="GAB0058785.1"/>
    <property type="molecule type" value="Genomic_DNA"/>
</dbReference>
<dbReference type="InterPro" id="IPR004839">
    <property type="entry name" value="Aminotransferase_I/II_large"/>
</dbReference>
<dbReference type="SUPFAM" id="SSF53383">
    <property type="entry name" value="PLP-dependent transferases"/>
    <property type="match status" value="1"/>
</dbReference>
<sequence length="411" mass="45315">MNPRLNHLEPYPFEKLATLLANTTPETSLVPINLSIGEPKHPPAPFLLDAMRDSLIEVSKYPSTAGMPELRRAACQWAEKRYGLDAGALDPERNLLPVNGTREALFSIVQAVVDPAPKNRSKPVVLMPNPFYQIYEGAAIMAHAEPVYMNASEVEGFLPDFGALPPSLLDRVQLLYLCTPSNPTGAAFSLERLQTLIQLADRHDFVIISDECYSEIWYQTPPPGILEAAWRAGRRDFSRCLSFQSLSKRSNLPGARSGFVAGDASILKKYLQLRTYTGCSTPPFIQRAAIAAWLDESHVEDNRVIYRQKLAEALEILSPVLPVKAPDAGFYLWLKVPSGGERFAHRLYERYNVTVLPGAYLSRANGLATHPSAAGNPGEACVRVAMVASVEENREAMQRIAACARELQAGN</sequence>
<gene>
    <name evidence="5" type="primary">dapC</name>
    <name evidence="5" type="ORF">SIID45300_03142</name>
</gene>
<dbReference type="EC" id="2.6.1.83" evidence="5"/>